<name>A0A3A1QZL6_9BACI</name>
<keyword evidence="2" id="KW-1185">Reference proteome</keyword>
<dbReference type="Proteomes" id="UP000265801">
    <property type="component" value="Unassembled WGS sequence"/>
</dbReference>
<gene>
    <name evidence="1" type="ORF">D3H55_09065</name>
</gene>
<sequence length="252" mass="29225">MIIRETTESYIMIKQHDHAHISGEIIKHFNTGLITSGESIEDVIYAAYQHDRSWIGLDDTPIWNDRSDIPFAFSDYPLLPKLAFYKIGLDEIEECNAYAALLCSMHFCSFFSQSTDKDCIQFLKEETKRQSKIRKQFPAIDVTLLQQHFRLLQYSDNLSLYLCLNEPGAKKDKEHPWFKNGFKNTEMFHGKGYQLNARWLSSDEVTVEPSPFTSPFHAGLLYKKVKKTDVDAMGIAEAYKHSEEREQIILIK</sequence>
<dbReference type="OrthoDB" id="190426at2"/>
<dbReference type="EMBL" id="QXIR01000010">
    <property type="protein sequence ID" value="RIW34655.1"/>
    <property type="molecule type" value="Genomic_DNA"/>
</dbReference>
<dbReference type="RefSeq" id="WP_119546593.1">
    <property type="nucleotide sequence ID" value="NZ_QXIR01000010.1"/>
</dbReference>
<evidence type="ECO:0000313" key="2">
    <source>
        <dbReference type="Proteomes" id="UP000265801"/>
    </source>
</evidence>
<protein>
    <submittedName>
        <fullName evidence="1">DUF3891 family protein</fullName>
    </submittedName>
</protein>
<dbReference type="AlphaFoldDB" id="A0A3A1QZL6"/>
<dbReference type="InterPro" id="IPR024992">
    <property type="entry name" value="DUF3891"/>
</dbReference>
<proteinExistence type="predicted"/>
<comment type="caution">
    <text evidence="1">The sequence shown here is derived from an EMBL/GenBank/DDBJ whole genome shotgun (WGS) entry which is preliminary data.</text>
</comment>
<dbReference type="Pfam" id="PF13030">
    <property type="entry name" value="DUF3891"/>
    <property type="match status" value="1"/>
</dbReference>
<evidence type="ECO:0000313" key="1">
    <source>
        <dbReference type="EMBL" id="RIW34655.1"/>
    </source>
</evidence>
<reference evidence="1 2" key="1">
    <citation type="submission" date="2018-09" db="EMBL/GenBank/DDBJ databases">
        <title>Bacillus saliacetes sp. nov., isolated from Thai shrimp paste (Ka-pi).</title>
        <authorList>
            <person name="Daroonpunt R."/>
            <person name="Tanasupawat S."/>
            <person name="Yiamsombut S."/>
        </authorList>
    </citation>
    <scope>NUCLEOTIDE SEQUENCE [LARGE SCALE GENOMIC DNA]</scope>
    <source>
        <strain evidence="1 2">SKP7-4</strain>
    </source>
</reference>
<accession>A0A3A1QZL6</accession>
<organism evidence="1 2">
    <name type="scientific">Bacillus salacetis</name>
    <dbReference type="NCBI Taxonomy" id="2315464"/>
    <lineage>
        <taxon>Bacteria</taxon>
        <taxon>Bacillati</taxon>
        <taxon>Bacillota</taxon>
        <taxon>Bacilli</taxon>
        <taxon>Bacillales</taxon>
        <taxon>Bacillaceae</taxon>
        <taxon>Bacillus</taxon>
    </lineage>
</organism>